<keyword evidence="2" id="KW-1185">Reference proteome</keyword>
<dbReference type="Proteomes" id="UP000278807">
    <property type="component" value="Unassembled WGS sequence"/>
</dbReference>
<name>A0A3P7SSM0_RODNA</name>
<sequence length="95" mass="10939">MALSSKSWFRGSVAMIKLGGGRFTKRLARRDLFRWFSTGGSSDNLDRRYLARCSITFSHGKYAISMEVHSDALRRTRKASAFVTFRRLSELMRVI</sequence>
<evidence type="ECO:0000313" key="2">
    <source>
        <dbReference type="Proteomes" id="UP000278807"/>
    </source>
</evidence>
<dbReference type="AlphaFoldDB" id="A0A3P7SSM0"/>
<organism evidence="1 2">
    <name type="scientific">Rodentolepis nana</name>
    <name type="common">Dwarf tapeworm</name>
    <name type="synonym">Hymenolepis nana</name>
    <dbReference type="NCBI Taxonomy" id="102285"/>
    <lineage>
        <taxon>Eukaryota</taxon>
        <taxon>Metazoa</taxon>
        <taxon>Spiralia</taxon>
        <taxon>Lophotrochozoa</taxon>
        <taxon>Platyhelminthes</taxon>
        <taxon>Cestoda</taxon>
        <taxon>Eucestoda</taxon>
        <taxon>Cyclophyllidea</taxon>
        <taxon>Hymenolepididae</taxon>
        <taxon>Rodentolepis</taxon>
    </lineage>
</organism>
<accession>A0A3P7SSM0</accession>
<dbReference type="EMBL" id="UZAE01013784">
    <property type="protein sequence ID" value="VDO11306.1"/>
    <property type="molecule type" value="Genomic_DNA"/>
</dbReference>
<reference evidence="1 2" key="1">
    <citation type="submission" date="2018-11" db="EMBL/GenBank/DDBJ databases">
        <authorList>
            <consortium name="Pathogen Informatics"/>
        </authorList>
    </citation>
    <scope>NUCLEOTIDE SEQUENCE [LARGE SCALE GENOMIC DNA]</scope>
</reference>
<protein>
    <submittedName>
        <fullName evidence="1">Uncharacterized protein</fullName>
    </submittedName>
</protein>
<gene>
    <name evidence="1" type="ORF">HNAJ_LOCUS11770</name>
</gene>
<evidence type="ECO:0000313" key="1">
    <source>
        <dbReference type="EMBL" id="VDO11306.1"/>
    </source>
</evidence>
<proteinExistence type="predicted"/>